<accession>B7X352</accession>
<name>B7X352_COMTK</name>
<feature type="transmembrane region" description="Helical" evidence="2">
    <location>
        <begin position="271"/>
        <end position="289"/>
    </location>
</feature>
<dbReference type="AlphaFoldDB" id="B7X352"/>
<feature type="transmembrane region" description="Helical" evidence="2">
    <location>
        <begin position="102"/>
        <end position="121"/>
    </location>
</feature>
<gene>
    <name evidence="4" type="ORF">CtesDRAFT_PD5229</name>
</gene>
<reference evidence="4 5" key="1">
    <citation type="journal article" date="2004" name="Appl. Environ. Microbiol.">
        <title>Mineralization of individual congeners of linear alkylbenzenesulfonate by defined pairs of heterotrophic bacteria.</title>
        <authorList>
            <person name="Schleheck D."/>
            <person name="Knepper T.P."/>
            <person name="Fischer K."/>
            <person name="Cook A.M."/>
        </authorList>
    </citation>
    <scope>NUCLEOTIDE SEQUENCE [LARGE SCALE GENOMIC DNA]</scope>
    <source>
        <strain evidence="5">DSM 14576 / KF-1</strain>
    </source>
</reference>
<proteinExistence type="predicted"/>
<feature type="region of interest" description="Disordered" evidence="1">
    <location>
        <begin position="367"/>
        <end position="389"/>
    </location>
</feature>
<dbReference type="EMBL" id="AAUJ02000001">
    <property type="protein sequence ID" value="EED70281.1"/>
    <property type="molecule type" value="Genomic_DNA"/>
</dbReference>
<dbReference type="GO" id="GO:0009103">
    <property type="term" value="P:lipopolysaccharide biosynthetic process"/>
    <property type="evidence" value="ECO:0007669"/>
    <property type="project" value="TreeGrafter"/>
</dbReference>
<organism evidence="4 5">
    <name type="scientific">Comamonas testosteroni (strain DSM 14576 / KF-1)</name>
    <name type="common">Pseudomonas testosteroni</name>
    <dbReference type="NCBI Taxonomy" id="399795"/>
    <lineage>
        <taxon>Bacteria</taxon>
        <taxon>Pseudomonadati</taxon>
        <taxon>Pseudomonadota</taxon>
        <taxon>Betaproteobacteria</taxon>
        <taxon>Burkholderiales</taxon>
        <taxon>Comamonadaceae</taxon>
        <taxon>Comamonas</taxon>
    </lineage>
</organism>
<feature type="transmembrane region" description="Helical" evidence="2">
    <location>
        <begin position="184"/>
        <end position="204"/>
    </location>
</feature>
<comment type="caution">
    <text evidence="4">The sequence shown here is derived from an EMBL/GenBank/DDBJ whole genome shotgun (WGS) entry which is preliminary data.</text>
</comment>
<dbReference type="Proteomes" id="UP000003039">
    <property type="component" value="Unassembled WGS sequence"/>
</dbReference>
<dbReference type="InterPro" id="IPR002656">
    <property type="entry name" value="Acyl_transf_3_dom"/>
</dbReference>
<protein>
    <submittedName>
        <fullName evidence="4">Acyltransferase 3</fullName>
    </submittedName>
</protein>
<keyword evidence="2" id="KW-0812">Transmembrane</keyword>
<dbReference type="GO" id="GO:0016020">
    <property type="term" value="C:membrane"/>
    <property type="evidence" value="ECO:0007669"/>
    <property type="project" value="TreeGrafter"/>
</dbReference>
<keyword evidence="2" id="KW-1133">Transmembrane helix</keyword>
<feature type="transmembrane region" description="Helical" evidence="2">
    <location>
        <begin position="246"/>
        <end position="265"/>
    </location>
</feature>
<dbReference type="PANTHER" id="PTHR23028">
    <property type="entry name" value="ACETYLTRANSFERASE"/>
    <property type="match status" value="1"/>
</dbReference>
<keyword evidence="4" id="KW-0012">Acyltransferase</keyword>
<feature type="domain" description="Acyltransferase 3" evidence="3">
    <location>
        <begin position="34"/>
        <end position="349"/>
    </location>
</feature>
<evidence type="ECO:0000256" key="1">
    <source>
        <dbReference type="SAM" id="MobiDB-lite"/>
    </source>
</evidence>
<keyword evidence="4" id="KW-0808">Transferase</keyword>
<keyword evidence="2" id="KW-0472">Membrane</keyword>
<dbReference type="GO" id="GO:0016747">
    <property type="term" value="F:acyltransferase activity, transferring groups other than amino-acyl groups"/>
    <property type="evidence" value="ECO:0007669"/>
    <property type="project" value="InterPro"/>
</dbReference>
<evidence type="ECO:0000313" key="4">
    <source>
        <dbReference type="EMBL" id="EED70281.1"/>
    </source>
</evidence>
<dbReference type="PANTHER" id="PTHR23028:SF53">
    <property type="entry name" value="ACYL_TRANSF_3 DOMAIN-CONTAINING PROTEIN"/>
    <property type="match status" value="1"/>
</dbReference>
<evidence type="ECO:0000256" key="2">
    <source>
        <dbReference type="SAM" id="Phobius"/>
    </source>
</evidence>
<feature type="compositionally biased region" description="Basic and acidic residues" evidence="1">
    <location>
        <begin position="376"/>
        <end position="389"/>
    </location>
</feature>
<feature type="transmembrane region" description="Helical" evidence="2">
    <location>
        <begin position="38"/>
        <end position="54"/>
    </location>
</feature>
<feature type="transmembrane region" description="Helical" evidence="2">
    <location>
        <begin position="296"/>
        <end position="318"/>
    </location>
</feature>
<evidence type="ECO:0000259" key="3">
    <source>
        <dbReference type="Pfam" id="PF01757"/>
    </source>
</evidence>
<feature type="transmembrane region" description="Helical" evidence="2">
    <location>
        <begin position="60"/>
        <end position="81"/>
    </location>
</feature>
<sequence>MRGCDRLSASPAVPGRKERCPVLVESAFKLRYNPALDGLRGIAIVLVLLSHAHAPMFDGAFFGVDLFFVLSGFLITSLLLMEYQQHGKLDYWRFYRRRFFRLMPALALFLLAYCVFAPFIWPDLTDIYSDALVSILYLADYGIAFFDSPDTLLHMWSLSVEEHFYLIWPPLLVLLLRKATPGRVWAPLAALWLLSTLWRIFWVVQGQQFYEIFFRFDTRASGLLAGALLAALMMERPQWIERLQSLRAYTMWFVLAVPLIMELEWDNQHAMVWGVTVVECAALVVLLAVQKPTGLVYEMLTAPMLIKLGQLSYGIYLWHYPVVRYLRADYSWPVTVVAGLLISTALSALSFYTVERWAMRHRDLGAGKKPMRQHKPRQEPALREATRGS</sequence>
<evidence type="ECO:0000313" key="5">
    <source>
        <dbReference type="Proteomes" id="UP000003039"/>
    </source>
</evidence>
<dbReference type="eggNOG" id="COG1835">
    <property type="taxonomic scope" value="Bacteria"/>
</dbReference>
<feature type="transmembrane region" description="Helical" evidence="2">
    <location>
        <begin position="330"/>
        <end position="352"/>
    </location>
</feature>
<dbReference type="Pfam" id="PF01757">
    <property type="entry name" value="Acyl_transf_3"/>
    <property type="match status" value="1"/>
</dbReference>
<dbReference type="InterPro" id="IPR050879">
    <property type="entry name" value="Acyltransferase_3"/>
</dbReference>